<evidence type="ECO:0000259" key="3">
    <source>
        <dbReference type="PROSITE" id="PS51782"/>
    </source>
</evidence>
<feature type="compositionally biased region" description="Polar residues" evidence="1">
    <location>
        <begin position="231"/>
        <end position="245"/>
    </location>
</feature>
<feature type="region of interest" description="Disordered" evidence="1">
    <location>
        <begin position="226"/>
        <end position="264"/>
    </location>
</feature>
<dbReference type="SUPFAM" id="SSF54106">
    <property type="entry name" value="LysM domain"/>
    <property type="match status" value="1"/>
</dbReference>
<dbReference type="Gene3D" id="3.30.70.60">
    <property type="match status" value="1"/>
</dbReference>
<proteinExistence type="predicted"/>
<comment type="caution">
    <text evidence="4">The sequence shown here is derived from an EMBL/GenBank/DDBJ whole genome shotgun (WGS) entry which is preliminary data.</text>
</comment>
<dbReference type="SMART" id="SM00257">
    <property type="entry name" value="LysM"/>
    <property type="match status" value="1"/>
</dbReference>
<evidence type="ECO:0000313" key="4">
    <source>
        <dbReference type="EMBL" id="MFE8703446.1"/>
    </source>
</evidence>
<dbReference type="InterPro" id="IPR036779">
    <property type="entry name" value="LysM_dom_sf"/>
</dbReference>
<organism evidence="4 5">
    <name type="scientific">Cytobacillus spartinae</name>
    <dbReference type="NCBI Taxonomy" id="3299023"/>
    <lineage>
        <taxon>Bacteria</taxon>
        <taxon>Bacillati</taxon>
        <taxon>Bacillota</taxon>
        <taxon>Bacilli</taxon>
        <taxon>Bacillales</taxon>
        <taxon>Bacillaceae</taxon>
        <taxon>Cytobacillus</taxon>
    </lineage>
</organism>
<gene>
    <name evidence="4" type="ORF">ACFYKX_23055</name>
</gene>
<dbReference type="EMBL" id="JBIACK010000016">
    <property type="protein sequence ID" value="MFE8703446.1"/>
    <property type="molecule type" value="Genomic_DNA"/>
</dbReference>
<feature type="transmembrane region" description="Helical" evidence="2">
    <location>
        <begin position="12"/>
        <end position="31"/>
    </location>
</feature>
<dbReference type="InterPro" id="IPR014717">
    <property type="entry name" value="Transl_elong_EF1B/ribsomal_bS6"/>
</dbReference>
<keyword evidence="5" id="KW-1185">Reference proteome</keyword>
<evidence type="ECO:0000313" key="5">
    <source>
        <dbReference type="Proteomes" id="UP001601059"/>
    </source>
</evidence>
<reference evidence="4 5" key="1">
    <citation type="submission" date="2024-08" db="EMBL/GenBank/DDBJ databases">
        <title>Two novel Cytobacillus novel species.</title>
        <authorList>
            <person name="Liu G."/>
        </authorList>
    </citation>
    <scope>NUCLEOTIDE SEQUENCE [LARGE SCALE GENOMIC DNA]</scope>
    <source>
        <strain evidence="4 5">FJAT-54145</strain>
    </source>
</reference>
<dbReference type="CDD" id="cd00118">
    <property type="entry name" value="LysM"/>
    <property type="match status" value="1"/>
</dbReference>
<dbReference type="RefSeq" id="WP_389363992.1">
    <property type="nucleotide sequence ID" value="NZ_JBIACK010000016.1"/>
</dbReference>
<dbReference type="PROSITE" id="PS51782">
    <property type="entry name" value="LYSM"/>
    <property type="match status" value="1"/>
</dbReference>
<dbReference type="Pfam" id="PF01476">
    <property type="entry name" value="LysM"/>
    <property type="match status" value="1"/>
</dbReference>
<sequence>MMTLTKKEKSIAILSVLLLIVLFVGVYFLYIQPKKTQVETKETELNTEQQMLSVLQNKISQTNSNTFQSTVELQKHVPVKPLLEKLLLDIEKAEVLSNSFVVSMDFGDGEMNVPEEQDLVEEYEDELSGEDEAEVKPESSIPLPTGVKKIQINLTVESPSYFELEKFISTLESTERILVVEKLDFTGQPEVTSLDQENQELVYALSIAAFYMPTLTDLIDQLPQMEVPKPSNKQNPFNSFATLSGNKDSSESEDTSNTEKPSKKRPLIENFITYTVQPGDTLEKISIEFYQSTDYIESIKEDNELVNDSLTVGEIILIRTN</sequence>
<keyword evidence="2" id="KW-0812">Transmembrane</keyword>
<evidence type="ECO:0000256" key="2">
    <source>
        <dbReference type="SAM" id="Phobius"/>
    </source>
</evidence>
<dbReference type="InterPro" id="IPR018392">
    <property type="entry name" value="LysM"/>
</dbReference>
<dbReference type="Proteomes" id="UP001601059">
    <property type="component" value="Unassembled WGS sequence"/>
</dbReference>
<feature type="domain" description="LysM" evidence="3">
    <location>
        <begin position="272"/>
        <end position="318"/>
    </location>
</feature>
<keyword evidence="2" id="KW-1133">Transmembrane helix</keyword>
<keyword evidence="2" id="KW-0472">Membrane</keyword>
<dbReference type="Gene3D" id="3.10.350.10">
    <property type="entry name" value="LysM domain"/>
    <property type="match status" value="1"/>
</dbReference>
<protein>
    <submittedName>
        <fullName evidence="4">LysM peptidoglycan-binding domain-containing protein</fullName>
    </submittedName>
</protein>
<accession>A0ABW6KGR6</accession>
<evidence type="ECO:0000256" key="1">
    <source>
        <dbReference type="SAM" id="MobiDB-lite"/>
    </source>
</evidence>
<name>A0ABW6KGR6_9BACI</name>